<evidence type="ECO:0000259" key="1">
    <source>
        <dbReference type="Pfam" id="PF01548"/>
    </source>
</evidence>
<dbReference type="EMBL" id="CP017415">
    <property type="protein sequence ID" value="AOU99479.1"/>
    <property type="molecule type" value="Genomic_DNA"/>
</dbReference>
<proteinExistence type="predicted"/>
<dbReference type="Proteomes" id="UP000095401">
    <property type="component" value="Chromosome"/>
</dbReference>
<evidence type="ECO:0000313" key="4">
    <source>
        <dbReference type="Proteomes" id="UP000095401"/>
    </source>
</evidence>
<dbReference type="Pfam" id="PF01548">
    <property type="entry name" value="DEDD_Tnp_IS110"/>
    <property type="match status" value="1"/>
</dbReference>
<dbReference type="GO" id="GO:0004803">
    <property type="term" value="F:transposase activity"/>
    <property type="evidence" value="ECO:0007669"/>
    <property type="project" value="InterPro"/>
</dbReference>
<dbReference type="NCBIfam" id="NF033542">
    <property type="entry name" value="transpos_IS110"/>
    <property type="match status" value="1"/>
</dbReference>
<reference evidence="4" key="1">
    <citation type="submission" date="2016-09" db="EMBL/GenBank/DDBJ databases">
        <title>Acidihalobacter prosperus F5.</title>
        <authorList>
            <person name="Khaleque H.N."/>
            <person name="Ramsay J.P."/>
            <person name="Kaksonen A.H."/>
            <person name="Boxall N.J."/>
            <person name="Watkin E.L.J."/>
        </authorList>
    </citation>
    <scope>NUCLEOTIDE SEQUENCE [LARGE SCALE GENOMIC DNA]</scope>
    <source>
        <strain evidence="4">F5</strain>
    </source>
</reference>
<dbReference type="InterPro" id="IPR002525">
    <property type="entry name" value="Transp_IS110-like_N"/>
</dbReference>
<dbReference type="PANTHER" id="PTHR33055:SF17">
    <property type="entry name" value="THIRD ORF IN TRANSPOSON ISC1491"/>
    <property type="match status" value="1"/>
</dbReference>
<sequence>MTTRNDATPAATWVAIDIAKRTHAVLIETPDGKHRRFRMNSLQEDHQRLVDLLHLCPAPVRIAFEPTGDCHRTLAYRLLKEGFDVCLVSSIAGARYREALFNSWDKNDPKDAAVILALLKQGVTQRYVDPLIAGHHGLQELSKTHYQISLARTRLQHSLMTHYLPLYFPESERYFHSTQAEWFARFLIRFPTAASVRALSFEAFEREAWNVVGRKVNKRSWIRELYDTACTSVGLPIAGDDVAIETFRLQLRRYQQLIEQREALAETAHRLLQGRPDYESLRSIPGIGPVLALTILAEAGDLRRFSHHRQFLKYCGLDLSKSQSGQFRGQEKLSKRGNARLRFAFWFAATIAVRMRENSFRQKYERYVQPDPLNADRKRKALTAVAAKMARVAYSLVKHRTTYRCYFETSLPRGSTPLCRAVGTD</sequence>
<dbReference type="AlphaFoldDB" id="A0A1D8ISL6"/>
<feature type="domain" description="Transposase IS110-like N-terminal" evidence="1">
    <location>
        <begin position="14"/>
        <end position="169"/>
    </location>
</feature>
<organism evidence="3 4">
    <name type="scientific">Acidihalobacter yilgarnensis</name>
    <dbReference type="NCBI Taxonomy" id="2819280"/>
    <lineage>
        <taxon>Bacteria</taxon>
        <taxon>Pseudomonadati</taxon>
        <taxon>Pseudomonadota</taxon>
        <taxon>Gammaproteobacteria</taxon>
        <taxon>Chromatiales</taxon>
        <taxon>Ectothiorhodospiraceae</taxon>
        <taxon>Acidihalobacter</taxon>
    </lineage>
</organism>
<dbReference type="CDD" id="cd09897">
    <property type="entry name" value="H3TH_FEN1-XPG-like"/>
    <property type="match status" value="1"/>
</dbReference>
<dbReference type="GO" id="GO:0006313">
    <property type="term" value="P:DNA transposition"/>
    <property type="evidence" value="ECO:0007669"/>
    <property type="project" value="InterPro"/>
</dbReference>
<feature type="domain" description="Transposase IS116/IS110/IS902 C-terminal" evidence="2">
    <location>
        <begin position="279"/>
        <end position="365"/>
    </location>
</feature>
<dbReference type="PANTHER" id="PTHR33055">
    <property type="entry name" value="TRANSPOSASE FOR INSERTION SEQUENCE ELEMENT IS1111A"/>
    <property type="match status" value="1"/>
</dbReference>
<dbReference type="GO" id="GO:0003677">
    <property type="term" value="F:DNA binding"/>
    <property type="evidence" value="ECO:0007669"/>
    <property type="project" value="InterPro"/>
</dbReference>
<keyword evidence="4" id="KW-1185">Reference proteome</keyword>
<dbReference type="KEGG" id="aprs:BI364_02290"/>
<evidence type="ECO:0000259" key="2">
    <source>
        <dbReference type="Pfam" id="PF02371"/>
    </source>
</evidence>
<accession>A0A1D8ISL6</accession>
<protein>
    <submittedName>
        <fullName evidence="3">IS110 family transposase</fullName>
    </submittedName>
</protein>
<dbReference type="InterPro" id="IPR003346">
    <property type="entry name" value="Transposase_20"/>
</dbReference>
<dbReference type="Pfam" id="PF02371">
    <property type="entry name" value="Transposase_20"/>
    <property type="match status" value="1"/>
</dbReference>
<dbReference type="RefSeq" id="WP_070079827.1">
    <property type="nucleotide sequence ID" value="NZ_CP017415.1"/>
</dbReference>
<gene>
    <name evidence="3" type="ORF">BI364_02290</name>
</gene>
<name>A0A1D8ISL6_9GAMM</name>
<evidence type="ECO:0000313" key="3">
    <source>
        <dbReference type="EMBL" id="AOU99479.1"/>
    </source>
</evidence>
<dbReference type="InterPro" id="IPR047650">
    <property type="entry name" value="Transpos_IS110"/>
</dbReference>